<name>A0ABQ8RNM3_FUSEQ</name>
<evidence type="ECO:0000256" key="1">
    <source>
        <dbReference type="SAM" id="MobiDB-lite"/>
    </source>
</evidence>
<organism evidence="2 3">
    <name type="scientific">Fusarium equiseti</name>
    <name type="common">Fusarium scirpi</name>
    <dbReference type="NCBI Taxonomy" id="61235"/>
    <lineage>
        <taxon>Eukaryota</taxon>
        <taxon>Fungi</taxon>
        <taxon>Dikarya</taxon>
        <taxon>Ascomycota</taxon>
        <taxon>Pezizomycotina</taxon>
        <taxon>Sordariomycetes</taxon>
        <taxon>Hypocreomycetidae</taxon>
        <taxon>Hypocreales</taxon>
        <taxon>Nectriaceae</taxon>
        <taxon>Fusarium</taxon>
        <taxon>Fusarium incarnatum-equiseti species complex</taxon>
    </lineage>
</organism>
<evidence type="ECO:0008006" key="4">
    <source>
        <dbReference type="Google" id="ProtNLM"/>
    </source>
</evidence>
<proteinExistence type="predicted"/>
<reference evidence="2" key="1">
    <citation type="submission" date="2022-09" db="EMBL/GenBank/DDBJ databases">
        <title>Fusarium specimens isolated from Avocado Roots.</title>
        <authorList>
            <person name="Stajich J."/>
            <person name="Roper C."/>
            <person name="Heimlech-Rivalta G."/>
        </authorList>
    </citation>
    <scope>NUCLEOTIDE SEQUENCE</scope>
    <source>
        <strain evidence="2">CF00095</strain>
    </source>
</reference>
<dbReference type="EMBL" id="JAOQBH010000003">
    <property type="protein sequence ID" value="KAJ4138654.1"/>
    <property type="molecule type" value="Genomic_DNA"/>
</dbReference>
<protein>
    <recommendedName>
        <fullName evidence="4">Transcription factor</fullName>
    </recommendedName>
</protein>
<comment type="caution">
    <text evidence="2">The sequence shown here is derived from an EMBL/GenBank/DDBJ whole genome shotgun (WGS) entry which is preliminary data.</text>
</comment>
<accession>A0ABQ8RNM3</accession>
<feature type="region of interest" description="Disordered" evidence="1">
    <location>
        <begin position="19"/>
        <end position="49"/>
    </location>
</feature>
<dbReference type="Proteomes" id="UP001152024">
    <property type="component" value="Unassembled WGS sequence"/>
</dbReference>
<keyword evidence="3" id="KW-1185">Reference proteome</keyword>
<gene>
    <name evidence="2" type="ORF">NW768_002505</name>
</gene>
<sequence length="228" mass="25889">MNSLLIPDLNLLLFKPAHPEPESSLSSTPPITAMEHPTQGQETSLPLIQPPGSVSVAPAMYENDKIERRPRYEPYRPASTVDDTARCTNQDAATKYSVGIYRTPPDWRIYACDSPILDPAVVNSYAFIMNEIGYHHSLSMKLCEERAELRKLVHACEQDMLRQNVAFGGTWGYHNMKRVKWMEKMEVKQKELELSYETTAALMERLAKVQAEFWNLAEAEQDAENGEA</sequence>
<evidence type="ECO:0000313" key="3">
    <source>
        <dbReference type="Proteomes" id="UP001152024"/>
    </source>
</evidence>
<evidence type="ECO:0000313" key="2">
    <source>
        <dbReference type="EMBL" id="KAJ4138654.1"/>
    </source>
</evidence>